<dbReference type="Pfam" id="PF12146">
    <property type="entry name" value="Hydrolase_4"/>
    <property type="match status" value="1"/>
</dbReference>
<comment type="caution">
    <text evidence="3">The sequence shown here is derived from an EMBL/GenBank/DDBJ whole genome shotgun (WGS) entry which is preliminary data.</text>
</comment>
<evidence type="ECO:0000313" key="4">
    <source>
        <dbReference type="Proteomes" id="UP001172082"/>
    </source>
</evidence>
<feature type="transmembrane region" description="Helical" evidence="1">
    <location>
        <begin position="145"/>
        <end position="165"/>
    </location>
</feature>
<keyword evidence="3" id="KW-0378">Hydrolase</keyword>
<keyword evidence="1" id="KW-0472">Membrane</keyword>
<keyword evidence="1" id="KW-0812">Transmembrane</keyword>
<dbReference type="Gene3D" id="3.40.50.1820">
    <property type="entry name" value="alpha/beta hydrolase"/>
    <property type="match status" value="1"/>
</dbReference>
<gene>
    <name evidence="3" type="ORF">QQ008_02990</name>
</gene>
<proteinExistence type="predicted"/>
<evidence type="ECO:0000313" key="3">
    <source>
        <dbReference type="EMBL" id="MDN5200301.1"/>
    </source>
</evidence>
<feature type="domain" description="Serine aminopeptidase S33" evidence="2">
    <location>
        <begin position="25"/>
        <end position="231"/>
    </location>
</feature>
<evidence type="ECO:0000259" key="2">
    <source>
        <dbReference type="Pfam" id="PF12146"/>
    </source>
</evidence>
<dbReference type="GO" id="GO:0016787">
    <property type="term" value="F:hydrolase activity"/>
    <property type="evidence" value="ECO:0007669"/>
    <property type="project" value="UniProtKB-KW"/>
</dbReference>
<accession>A0ABT8KHV1</accession>
<sequence>MIEIVTINTVDDCNLTATLFSEGEKKKALVIISSATAVPQSFYHKFSYHVAQQGMDVITFDYRGLGRSVSKNSNKVEIFMSDWGSKDLASVIEWARNYYEKLFLIGHSVAGQIFPMAFNAEAIEAAYLVGSQTASYHYWSGKEKILVLIFWNFMVPVLTSLYGYLPGWTMGNGHHLHKGVAREWRSWGIHPKGVLQDDPEIIKKFADLKLPMHFVNMEDDRLLAPAKATKALMSYYCNAKTTYEQIKPLDFGEEKIGHFGFFKSKFKNKTWTLPVEYFKQFDQ</sequence>
<dbReference type="PIRSF" id="PIRSF037442">
    <property type="entry name" value="UCP037442_abhydr"/>
    <property type="match status" value="1"/>
</dbReference>
<dbReference type="RefSeq" id="WP_346750326.1">
    <property type="nucleotide sequence ID" value="NZ_JAUJEA010000001.1"/>
</dbReference>
<protein>
    <submittedName>
        <fullName evidence="3">Alpha/beta hydrolase</fullName>
    </submittedName>
</protein>
<dbReference type="InterPro" id="IPR017208">
    <property type="entry name" value="UCP037442_abhydr"/>
</dbReference>
<name>A0ABT8KHV1_9BACT</name>
<dbReference type="SUPFAM" id="SSF53474">
    <property type="entry name" value="alpha/beta-Hydrolases"/>
    <property type="match status" value="1"/>
</dbReference>
<dbReference type="EMBL" id="JAUJEA010000001">
    <property type="protein sequence ID" value="MDN5200301.1"/>
    <property type="molecule type" value="Genomic_DNA"/>
</dbReference>
<evidence type="ECO:0000256" key="1">
    <source>
        <dbReference type="SAM" id="Phobius"/>
    </source>
</evidence>
<dbReference type="Proteomes" id="UP001172082">
    <property type="component" value="Unassembled WGS sequence"/>
</dbReference>
<dbReference type="InterPro" id="IPR029058">
    <property type="entry name" value="AB_hydrolase_fold"/>
</dbReference>
<dbReference type="InterPro" id="IPR022742">
    <property type="entry name" value="Hydrolase_4"/>
</dbReference>
<reference evidence="3" key="1">
    <citation type="submission" date="2023-06" db="EMBL/GenBank/DDBJ databases">
        <title>Genomic of Parafulvivirga corallium.</title>
        <authorList>
            <person name="Wang G."/>
        </authorList>
    </citation>
    <scope>NUCLEOTIDE SEQUENCE</scope>
    <source>
        <strain evidence="3">BMA10</strain>
    </source>
</reference>
<keyword evidence="4" id="KW-1185">Reference proteome</keyword>
<keyword evidence="1" id="KW-1133">Transmembrane helix</keyword>
<organism evidence="3 4">
    <name type="scientific">Splendidivirga corallicola</name>
    <dbReference type="NCBI Taxonomy" id="3051826"/>
    <lineage>
        <taxon>Bacteria</taxon>
        <taxon>Pseudomonadati</taxon>
        <taxon>Bacteroidota</taxon>
        <taxon>Cytophagia</taxon>
        <taxon>Cytophagales</taxon>
        <taxon>Splendidivirgaceae</taxon>
        <taxon>Splendidivirga</taxon>
    </lineage>
</organism>